<comment type="caution">
    <text evidence="1">The sequence shown here is derived from an EMBL/GenBank/DDBJ whole genome shotgun (WGS) entry which is preliminary data.</text>
</comment>
<dbReference type="Proteomes" id="UP000287033">
    <property type="component" value="Unassembled WGS sequence"/>
</dbReference>
<protein>
    <submittedName>
        <fullName evidence="1">Uncharacterized protein</fullName>
    </submittedName>
</protein>
<proteinExistence type="predicted"/>
<evidence type="ECO:0000313" key="2">
    <source>
        <dbReference type="Proteomes" id="UP000287033"/>
    </source>
</evidence>
<organism evidence="1 2">
    <name type="scientific">Chiloscyllium punctatum</name>
    <name type="common">Brownbanded bambooshark</name>
    <name type="synonym">Hemiscyllium punctatum</name>
    <dbReference type="NCBI Taxonomy" id="137246"/>
    <lineage>
        <taxon>Eukaryota</taxon>
        <taxon>Metazoa</taxon>
        <taxon>Chordata</taxon>
        <taxon>Craniata</taxon>
        <taxon>Vertebrata</taxon>
        <taxon>Chondrichthyes</taxon>
        <taxon>Elasmobranchii</taxon>
        <taxon>Galeomorphii</taxon>
        <taxon>Galeoidea</taxon>
        <taxon>Orectolobiformes</taxon>
        <taxon>Hemiscylliidae</taxon>
        <taxon>Chiloscyllium</taxon>
    </lineage>
</organism>
<accession>A0A401SP42</accession>
<sequence>MLNCHQPCKIPRNTKPRRWKYCDCRGQNDEPLKLCITLTTNPSECLKGQCTISEEVQNTRLHPHSLGV</sequence>
<name>A0A401SP42_CHIPU</name>
<evidence type="ECO:0000313" key="1">
    <source>
        <dbReference type="EMBL" id="GCC32162.1"/>
    </source>
</evidence>
<keyword evidence="2" id="KW-1185">Reference proteome</keyword>
<dbReference type="EMBL" id="BEZZ01000417">
    <property type="protein sequence ID" value="GCC32162.1"/>
    <property type="molecule type" value="Genomic_DNA"/>
</dbReference>
<dbReference type="AlphaFoldDB" id="A0A401SP42"/>
<gene>
    <name evidence="1" type="ORF">chiPu_0010622</name>
</gene>
<reference evidence="1 2" key="1">
    <citation type="journal article" date="2018" name="Nat. Ecol. Evol.">
        <title>Shark genomes provide insights into elasmobranch evolution and the origin of vertebrates.</title>
        <authorList>
            <person name="Hara Y"/>
            <person name="Yamaguchi K"/>
            <person name="Onimaru K"/>
            <person name="Kadota M"/>
            <person name="Koyanagi M"/>
            <person name="Keeley SD"/>
            <person name="Tatsumi K"/>
            <person name="Tanaka K"/>
            <person name="Motone F"/>
            <person name="Kageyama Y"/>
            <person name="Nozu R"/>
            <person name="Adachi N"/>
            <person name="Nishimura O"/>
            <person name="Nakagawa R"/>
            <person name="Tanegashima C"/>
            <person name="Kiyatake I"/>
            <person name="Matsumoto R"/>
            <person name="Murakumo K"/>
            <person name="Nishida K"/>
            <person name="Terakita A"/>
            <person name="Kuratani S"/>
            <person name="Sato K"/>
            <person name="Hyodo S Kuraku.S."/>
        </authorList>
    </citation>
    <scope>NUCLEOTIDE SEQUENCE [LARGE SCALE GENOMIC DNA]</scope>
</reference>